<dbReference type="InParanoid" id="F4RBE4"/>
<protein>
    <submittedName>
        <fullName evidence="2">Uncharacterized protein</fullName>
    </submittedName>
</protein>
<dbReference type="HOGENOM" id="CLU_940339_0_0_1"/>
<feature type="region of interest" description="Disordered" evidence="1">
    <location>
        <begin position="1"/>
        <end position="56"/>
    </location>
</feature>
<dbReference type="RefSeq" id="XP_007406675.1">
    <property type="nucleotide sequence ID" value="XM_007406613.1"/>
</dbReference>
<gene>
    <name evidence="2" type="ORF">MELLADRAFT_103417</name>
</gene>
<dbReference type="VEuPathDB" id="FungiDB:MELLADRAFT_103417"/>
<sequence length="296" mass="32007">MDPTPTIHTTIAADGETAPIDAVDSMDSVLEDAPAVEDGPDTEGQTSEVEEPDSDNTTIVDSADLSEAQQSIRVTLYGKSLNEFKLLCGEACDKIYEGMKHVVLTSNIAQDLIWQGQVGTTKLTLDSFSAFVQFVDRVNRSHCKLGDVLIRSPNAAEKKKQAEARAALLAEYERVKIDGSTTGDMPPDSVAYQVSKDLDPKTSRPIASSLLGNTLENEQIGLLTLKERVPITHVVIATVDLGMAHDPSKMTSFAPDDHLTGAKMGNHTNCGYKSEEFGMAIAARFNYILGCKGCRR</sequence>
<dbReference type="GeneID" id="18921967"/>
<name>F4RBE4_MELLP</name>
<proteinExistence type="predicted"/>
<accession>F4RBE4</accession>
<evidence type="ECO:0000313" key="2">
    <source>
        <dbReference type="EMBL" id="EGG10374.1"/>
    </source>
</evidence>
<keyword evidence="3" id="KW-1185">Reference proteome</keyword>
<evidence type="ECO:0000256" key="1">
    <source>
        <dbReference type="SAM" id="MobiDB-lite"/>
    </source>
</evidence>
<organism evidence="3">
    <name type="scientific">Melampsora larici-populina (strain 98AG31 / pathotype 3-4-7)</name>
    <name type="common">Poplar leaf rust fungus</name>
    <dbReference type="NCBI Taxonomy" id="747676"/>
    <lineage>
        <taxon>Eukaryota</taxon>
        <taxon>Fungi</taxon>
        <taxon>Dikarya</taxon>
        <taxon>Basidiomycota</taxon>
        <taxon>Pucciniomycotina</taxon>
        <taxon>Pucciniomycetes</taxon>
        <taxon>Pucciniales</taxon>
        <taxon>Melampsoraceae</taxon>
        <taxon>Melampsora</taxon>
    </lineage>
</organism>
<dbReference type="Proteomes" id="UP000001072">
    <property type="component" value="Unassembled WGS sequence"/>
</dbReference>
<dbReference type="KEGG" id="mlr:MELLADRAFT_103417"/>
<reference evidence="3" key="1">
    <citation type="journal article" date="2011" name="Proc. Natl. Acad. Sci. U.S.A.">
        <title>Obligate biotrophy features unraveled by the genomic analysis of rust fungi.</title>
        <authorList>
            <person name="Duplessis S."/>
            <person name="Cuomo C.A."/>
            <person name="Lin Y.-C."/>
            <person name="Aerts A."/>
            <person name="Tisserant E."/>
            <person name="Veneault-Fourrey C."/>
            <person name="Joly D.L."/>
            <person name="Hacquard S."/>
            <person name="Amselem J."/>
            <person name="Cantarel B.L."/>
            <person name="Chiu R."/>
            <person name="Coutinho P.M."/>
            <person name="Feau N."/>
            <person name="Field M."/>
            <person name="Frey P."/>
            <person name="Gelhaye E."/>
            <person name="Goldberg J."/>
            <person name="Grabherr M.G."/>
            <person name="Kodira C.D."/>
            <person name="Kohler A."/>
            <person name="Kuees U."/>
            <person name="Lindquist E.A."/>
            <person name="Lucas S.M."/>
            <person name="Mago R."/>
            <person name="Mauceli E."/>
            <person name="Morin E."/>
            <person name="Murat C."/>
            <person name="Pangilinan J.L."/>
            <person name="Park R."/>
            <person name="Pearson M."/>
            <person name="Quesneville H."/>
            <person name="Rouhier N."/>
            <person name="Sakthikumar S."/>
            <person name="Salamov A.A."/>
            <person name="Schmutz J."/>
            <person name="Selles B."/>
            <person name="Shapiro H."/>
            <person name="Tanguay P."/>
            <person name="Tuskan G.A."/>
            <person name="Henrissat B."/>
            <person name="Van de Peer Y."/>
            <person name="Rouze P."/>
            <person name="Ellis J.G."/>
            <person name="Dodds P.N."/>
            <person name="Schein J.E."/>
            <person name="Zhong S."/>
            <person name="Hamelin R.C."/>
            <person name="Grigoriev I.V."/>
            <person name="Szabo L.J."/>
            <person name="Martin F."/>
        </authorList>
    </citation>
    <scope>NUCLEOTIDE SEQUENCE [LARGE SCALE GENOMIC DNA]</scope>
    <source>
        <strain evidence="3">98AG31 / pathotype 3-4-7</strain>
    </source>
</reference>
<evidence type="ECO:0000313" key="3">
    <source>
        <dbReference type="Proteomes" id="UP000001072"/>
    </source>
</evidence>
<dbReference type="EMBL" id="GL883095">
    <property type="protein sequence ID" value="EGG10374.1"/>
    <property type="molecule type" value="Genomic_DNA"/>
</dbReference>
<dbReference type="AlphaFoldDB" id="F4RBE4"/>